<evidence type="ECO:0000313" key="2">
    <source>
        <dbReference type="EMBL" id="OII72060.1"/>
    </source>
</evidence>
<proteinExistence type="predicted"/>
<gene>
    <name evidence="2" type="ORF">cubi_01393</name>
</gene>
<feature type="transmembrane region" description="Helical" evidence="1">
    <location>
        <begin position="190"/>
        <end position="211"/>
    </location>
</feature>
<keyword evidence="1" id="KW-0472">Membrane</keyword>
<accession>A0A1J4MGB1</accession>
<dbReference type="AlphaFoldDB" id="A0A1J4MGB1"/>
<dbReference type="Proteomes" id="UP000186176">
    <property type="component" value="Unassembled WGS sequence"/>
</dbReference>
<reference evidence="2 3" key="1">
    <citation type="submission" date="2016-10" db="EMBL/GenBank/DDBJ databases">
        <title>Reductive evolution of mitochondrial metabolism and differential evolution of invasion-related proteins in Cryptosporidium.</title>
        <authorList>
            <person name="Liu S."/>
            <person name="Roellig D.M."/>
            <person name="Guo Y."/>
            <person name="Li N."/>
            <person name="Frace M.A."/>
            <person name="Tang K."/>
            <person name="Zhang L."/>
            <person name="Feng Y."/>
            <person name="Xiao L."/>
        </authorList>
    </citation>
    <scope>NUCLEOTIDE SEQUENCE [LARGE SCALE GENOMIC DNA]</scope>
    <source>
        <strain evidence="2">39726</strain>
    </source>
</reference>
<dbReference type="RefSeq" id="XP_028873632.1">
    <property type="nucleotide sequence ID" value="XM_029018405.1"/>
</dbReference>
<feature type="transmembrane region" description="Helical" evidence="1">
    <location>
        <begin position="112"/>
        <end position="131"/>
    </location>
</feature>
<dbReference type="OrthoDB" id="340448at2759"/>
<comment type="caution">
    <text evidence="2">The sequence shown here is derived from an EMBL/GenBank/DDBJ whole genome shotgun (WGS) entry which is preliminary data.</text>
</comment>
<dbReference type="GeneID" id="39978184"/>
<dbReference type="EMBL" id="LRBP01000025">
    <property type="protein sequence ID" value="OII72060.1"/>
    <property type="molecule type" value="Genomic_DNA"/>
</dbReference>
<feature type="transmembrane region" description="Helical" evidence="1">
    <location>
        <begin position="12"/>
        <end position="31"/>
    </location>
</feature>
<keyword evidence="3" id="KW-1185">Reference proteome</keyword>
<sequence>MNKTVLKLLRALLILCSLILGLLASLAFVWISENNSEYSHYYLDGVKFNNEEKKLAFTDAVNKACSFSEAYKINKQDAMENQSFSKFFSGRDPMIDPIAYCESITSLKTPSIITESILIAIQILIFLISALSNTKVIQGAPDAVTLIKRLNYIAIFYGVCSLINLVSIFYYSSVGGALISDTAISWKFSIGFYAASFVALLPIGISLTYWYEGVLWHNLFEQDRLQWETDRSNVQNLTNNQQYNYIQVPTDFNSVMGGLKSPSEMARTIEKNVEKRQLSEQI</sequence>
<organism evidence="2 3">
    <name type="scientific">Cryptosporidium ubiquitum</name>
    <dbReference type="NCBI Taxonomy" id="857276"/>
    <lineage>
        <taxon>Eukaryota</taxon>
        <taxon>Sar</taxon>
        <taxon>Alveolata</taxon>
        <taxon>Apicomplexa</taxon>
        <taxon>Conoidasida</taxon>
        <taxon>Coccidia</taxon>
        <taxon>Eucoccidiorida</taxon>
        <taxon>Eimeriorina</taxon>
        <taxon>Cryptosporidiidae</taxon>
        <taxon>Cryptosporidium</taxon>
    </lineage>
</organism>
<evidence type="ECO:0000313" key="3">
    <source>
        <dbReference type="Proteomes" id="UP000186176"/>
    </source>
</evidence>
<evidence type="ECO:0000256" key="1">
    <source>
        <dbReference type="SAM" id="Phobius"/>
    </source>
</evidence>
<keyword evidence="1" id="KW-1133">Transmembrane helix</keyword>
<name>A0A1J4MGB1_9CRYT</name>
<feature type="transmembrane region" description="Helical" evidence="1">
    <location>
        <begin position="152"/>
        <end position="170"/>
    </location>
</feature>
<dbReference type="VEuPathDB" id="CryptoDB:cubi_01393"/>
<keyword evidence="1" id="KW-0812">Transmembrane</keyword>
<protein>
    <submittedName>
        <fullName evidence="2">Uncharacterized protein</fullName>
    </submittedName>
</protein>